<evidence type="ECO:0000256" key="9">
    <source>
        <dbReference type="ARBA" id="ARBA00022967"/>
    </source>
</evidence>
<evidence type="ECO:0000256" key="2">
    <source>
        <dbReference type="ARBA" id="ARBA00009726"/>
    </source>
</evidence>
<keyword evidence="6" id="KW-0677">Repeat</keyword>
<dbReference type="FunFam" id="1.20.1560.10:FF:000002">
    <property type="entry name" value="ABC transporter C family member 5"/>
    <property type="match status" value="1"/>
</dbReference>
<evidence type="ECO:0000256" key="7">
    <source>
        <dbReference type="ARBA" id="ARBA00022741"/>
    </source>
</evidence>
<dbReference type="EC" id="7.6.2.2" evidence="3"/>
<dbReference type="InterPro" id="IPR027417">
    <property type="entry name" value="P-loop_NTPase"/>
</dbReference>
<feature type="transmembrane region" description="Helical" evidence="13">
    <location>
        <begin position="703"/>
        <end position="731"/>
    </location>
</feature>
<evidence type="ECO:0000256" key="1">
    <source>
        <dbReference type="ARBA" id="ARBA00004141"/>
    </source>
</evidence>
<dbReference type="InterPro" id="IPR036640">
    <property type="entry name" value="ABC1_TM_sf"/>
</dbReference>
<keyword evidence="8" id="KW-0067">ATP-binding</keyword>
<evidence type="ECO:0000313" key="16">
    <source>
        <dbReference type="EMBL" id="KAB2061128.1"/>
    </source>
</evidence>
<feature type="domain" description="ABC transporter" evidence="14">
    <location>
        <begin position="394"/>
        <end position="619"/>
    </location>
</feature>
<dbReference type="FunFam" id="3.40.50.300:FF:000169">
    <property type="entry name" value="ABC transporter C family member 3"/>
    <property type="match status" value="1"/>
</dbReference>
<dbReference type="EMBL" id="CM018211">
    <property type="protein sequence ID" value="KAB2061128.1"/>
    <property type="molecule type" value="Genomic_DNA"/>
</dbReference>
<keyword evidence="9" id="KW-1278">Translocase</keyword>
<accession>A0A5J5U3F1</accession>
<proteinExistence type="inferred from homology"/>
<evidence type="ECO:0000256" key="6">
    <source>
        <dbReference type="ARBA" id="ARBA00022737"/>
    </source>
</evidence>
<feature type="domain" description="ABC transmembrane type-1" evidence="15">
    <location>
        <begin position="671"/>
        <end position="921"/>
    </location>
</feature>
<evidence type="ECO:0000256" key="4">
    <source>
        <dbReference type="ARBA" id="ARBA00022448"/>
    </source>
</evidence>
<keyword evidence="4" id="KW-0813">Transport</keyword>
<dbReference type="PROSITE" id="PS50929">
    <property type="entry name" value="ABC_TM1F"/>
    <property type="match status" value="2"/>
</dbReference>
<dbReference type="Gene3D" id="1.20.1560.10">
    <property type="entry name" value="ABC transporter type 1, transmembrane domain"/>
    <property type="match status" value="2"/>
</dbReference>
<dbReference type="InterPro" id="IPR050173">
    <property type="entry name" value="ABC_transporter_C-like"/>
</dbReference>
<dbReference type="CDD" id="cd18580">
    <property type="entry name" value="ABC_6TM_ABCC_D2"/>
    <property type="match status" value="1"/>
</dbReference>
<dbReference type="InterPro" id="IPR003593">
    <property type="entry name" value="AAA+_ATPase"/>
</dbReference>
<dbReference type="CDD" id="cd03250">
    <property type="entry name" value="ABCC_MRP_domain1"/>
    <property type="match status" value="1"/>
</dbReference>
<gene>
    <name evidence="16" type="ORF">ES319_A10G065500v1</name>
</gene>
<dbReference type="GO" id="GO:0016020">
    <property type="term" value="C:membrane"/>
    <property type="evidence" value="ECO:0007669"/>
    <property type="project" value="UniProtKB-SubCell"/>
</dbReference>
<dbReference type="PANTHER" id="PTHR24223">
    <property type="entry name" value="ATP-BINDING CASSETTE SUB-FAMILY C"/>
    <property type="match status" value="1"/>
</dbReference>
<feature type="transmembrane region" description="Helical" evidence="13">
    <location>
        <begin position="765"/>
        <end position="787"/>
    </location>
</feature>
<reference evidence="17" key="1">
    <citation type="journal article" date="2020" name="Nat. Genet.">
        <title>Genomic diversifications of five Gossypium allopolyploid species and their impact on cotton improvement.</title>
        <authorList>
            <person name="Chen Z.J."/>
            <person name="Sreedasyam A."/>
            <person name="Ando A."/>
            <person name="Song Q."/>
            <person name="De Santiago L.M."/>
            <person name="Hulse-Kemp A.M."/>
            <person name="Ding M."/>
            <person name="Ye W."/>
            <person name="Kirkbride R.C."/>
            <person name="Jenkins J."/>
            <person name="Plott C."/>
            <person name="Lovell J."/>
            <person name="Lin Y.M."/>
            <person name="Vaughn R."/>
            <person name="Liu B."/>
            <person name="Simpson S."/>
            <person name="Scheffler B.E."/>
            <person name="Wen L."/>
            <person name="Saski C.A."/>
            <person name="Grover C.E."/>
            <person name="Hu G."/>
            <person name="Conover J.L."/>
            <person name="Carlson J.W."/>
            <person name="Shu S."/>
            <person name="Boston L.B."/>
            <person name="Williams M."/>
            <person name="Peterson D.G."/>
            <person name="McGee K."/>
            <person name="Jones D.C."/>
            <person name="Wendel J.F."/>
            <person name="Stelly D.M."/>
            <person name="Grimwood J."/>
            <person name="Schmutz J."/>
        </authorList>
    </citation>
    <scope>NUCLEOTIDE SEQUENCE [LARGE SCALE GENOMIC DNA]</scope>
    <source>
        <strain evidence="17">cv. 3-79</strain>
    </source>
</reference>
<dbReference type="GO" id="GO:0016887">
    <property type="term" value="F:ATP hydrolysis activity"/>
    <property type="evidence" value="ECO:0007669"/>
    <property type="project" value="InterPro"/>
</dbReference>
<evidence type="ECO:0000313" key="17">
    <source>
        <dbReference type="Proteomes" id="UP000327439"/>
    </source>
</evidence>
<feature type="transmembrane region" description="Helical" evidence="13">
    <location>
        <begin position="315"/>
        <end position="340"/>
    </location>
</feature>
<dbReference type="InterPro" id="IPR017871">
    <property type="entry name" value="ABC_transporter-like_CS"/>
</dbReference>
<evidence type="ECO:0000256" key="13">
    <source>
        <dbReference type="SAM" id="Phobius"/>
    </source>
</evidence>
<evidence type="ECO:0000256" key="11">
    <source>
        <dbReference type="ARBA" id="ARBA00023136"/>
    </source>
</evidence>
<evidence type="ECO:0000256" key="10">
    <source>
        <dbReference type="ARBA" id="ARBA00022989"/>
    </source>
</evidence>
<evidence type="ECO:0000259" key="15">
    <source>
        <dbReference type="PROSITE" id="PS50929"/>
    </source>
</evidence>
<feature type="transmembrane region" description="Helical" evidence="13">
    <location>
        <begin position="793"/>
        <end position="812"/>
    </location>
</feature>
<evidence type="ECO:0000256" key="3">
    <source>
        <dbReference type="ARBA" id="ARBA00012191"/>
    </source>
</evidence>
<dbReference type="FunFam" id="3.40.50.300:FF:000973">
    <property type="entry name" value="Multidrug resistance-associated protein 4"/>
    <property type="match status" value="1"/>
</dbReference>
<name>A0A5J5U3F1_GOSBA</name>
<evidence type="ECO:0000256" key="12">
    <source>
        <dbReference type="ARBA" id="ARBA00034018"/>
    </source>
</evidence>
<feature type="domain" description="ABC transmembrane type-1" evidence="15">
    <location>
        <begin position="198"/>
        <end position="293"/>
    </location>
</feature>
<dbReference type="Pfam" id="PF00664">
    <property type="entry name" value="ABC_membrane"/>
    <property type="match status" value="2"/>
</dbReference>
<feature type="transmembrane region" description="Helical" evidence="13">
    <location>
        <begin position="666"/>
        <end position="691"/>
    </location>
</feature>
<dbReference type="SUPFAM" id="SSF90123">
    <property type="entry name" value="ABC transporter transmembrane region"/>
    <property type="match status" value="2"/>
</dbReference>
<keyword evidence="5 13" id="KW-0812">Transmembrane</keyword>
<comment type="subcellular location">
    <subcellularLocation>
        <location evidence="1">Membrane</location>
        <topology evidence="1">Multi-pass membrane protein</topology>
    </subcellularLocation>
</comment>
<keyword evidence="11 13" id="KW-0472">Membrane</keyword>
<dbReference type="OrthoDB" id="6500128at2759"/>
<keyword evidence="10 13" id="KW-1133">Transmembrane helix</keyword>
<organism evidence="16 17">
    <name type="scientific">Gossypium barbadense</name>
    <name type="common">Sea Island cotton</name>
    <name type="synonym">Hibiscus barbadensis</name>
    <dbReference type="NCBI Taxonomy" id="3634"/>
    <lineage>
        <taxon>Eukaryota</taxon>
        <taxon>Viridiplantae</taxon>
        <taxon>Streptophyta</taxon>
        <taxon>Embryophyta</taxon>
        <taxon>Tracheophyta</taxon>
        <taxon>Spermatophyta</taxon>
        <taxon>Magnoliopsida</taxon>
        <taxon>eudicotyledons</taxon>
        <taxon>Gunneridae</taxon>
        <taxon>Pentapetalae</taxon>
        <taxon>rosids</taxon>
        <taxon>malvids</taxon>
        <taxon>Malvales</taxon>
        <taxon>Malvaceae</taxon>
        <taxon>Malvoideae</taxon>
        <taxon>Gossypium</taxon>
    </lineage>
</organism>
<dbReference type="PROSITE" id="PS00211">
    <property type="entry name" value="ABC_TRANSPORTER_1"/>
    <property type="match status" value="1"/>
</dbReference>
<keyword evidence="17" id="KW-1185">Reference proteome</keyword>
<dbReference type="PANTHER" id="PTHR24223:SF108">
    <property type="entry name" value="ABC TRANSPORTER C FAMILY MEMBER 8"/>
    <property type="match status" value="1"/>
</dbReference>
<dbReference type="Pfam" id="PF00005">
    <property type="entry name" value="ABC_tran"/>
    <property type="match status" value="2"/>
</dbReference>
<dbReference type="SUPFAM" id="SSF52540">
    <property type="entry name" value="P-loop containing nucleoside triphosphate hydrolases"/>
    <property type="match status" value="2"/>
</dbReference>
<dbReference type="GO" id="GO:0005524">
    <property type="term" value="F:ATP binding"/>
    <property type="evidence" value="ECO:0007669"/>
    <property type="project" value="UniProtKB-KW"/>
</dbReference>
<evidence type="ECO:0000256" key="8">
    <source>
        <dbReference type="ARBA" id="ARBA00022840"/>
    </source>
</evidence>
<dbReference type="InterPro" id="IPR011527">
    <property type="entry name" value="ABC1_TM_dom"/>
</dbReference>
<protein>
    <recommendedName>
        <fullName evidence="3">ABC-type xenobiotic transporter</fullName>
        <ecNumber evidence="3">7.6.2.2</ecNumber>
    </recommendedName>
</protein>
<dbReference type="Proteomes" id="UP000327439">
    <property type="component" value="Chromosome A10"/>
</dbReference>
<dbReference type="GO" id="GO:0008559">
    <property type="term" value="F:ABC-type xenobiotic transporter activity"/>
    <property type="evidence" value="ECO:0007669"/>
    <property type="project" value="UniProtKB-EC"/>
</dbReference>
<dbReference type="AlphaFoldDB" id="A0A5J5U3F1"/>
<feature type="domain" description="ABC transporter" evidence="14">
    <location>
        <begin position="974"/>
        <end position="1206"/>
    </location>
</feature>
<dbReference type="InterPro" id="IPR003439">
    <property type="entry name" value="ABC_transporter-like_ATP-bd"/>
</dbReference>
<dbReference type="CDD" id="cd03244">
    <property type="entry name" value="ABCC_MRP_domain2"/>
    <property type="match status" value="1"/>
</dbReference>
<evidence type="ECO:0000256" key="5">
    <source>
        <dbReference type="ARBA" id="ARBA00022692"/>
    </source>
</evidence>
<keyword evidence="7" id="KW-0547">Nucleotide-binding</keyword>
<evidence type="ECO:0000259" key="14">
    <source>
        <dbReference type="PROSITE" id="PS50893"/>
    </source>
</evidence>
<sequence>MVFVSLLNLRFFFCFIDTTRCLDIARYNIRLLFQTHNLPFFDLIQWPVNIMLLVFGFRNLISSSDTKCSEDHQKAQVGIGRASFLSKLNFSWINPLFSLGHSKLLTLEDISSLVDEDEASLAHERFAQAWESLVRGNSLSNSKNLVLRALAKVYFKENVLIVSLPLLLYAFVDYSNHSEENRYEVVESLSQRRWFFSSRRRRHSTGEIVNNIAVDAYRLGEFPWWLHSAWSLVLQLFMSIGILFYVVGLGALPGLVPLLICGVLNVPFANVLQKCQSQFMVAQDERLRLTSESWEEKFKNMIETRQQISKAYGTVLFWISPTIISSVIFLGTIFTVLGTLRSMGEPVTMIPGALSVMMQVKVSTERINAFLLGDELNSEEPLISMQSSDKSVVIQAGNFSWDTELTVATLRDVNLEIKKGQKIAVCGPVGAGKSSILHVMLGEIPKISGTVYVTRSIAYVSQTSWIQSGTIRDNILDGKPMDEERYKRAIKSCALDKDIDNFAHGDLTEIGQRGINMSGGQKQRIQLARAVYNDADIYLLDDPFSAVDAQTAAVLFNVMDGGSITQIGSYTELLMSGTAFEELVNAHRDAMTIVDPLSNENKEQQQGTDTLQAEEYNKCYSTQQKSEGEISALGLPGVQLTEEEEKGTGDFGWRPFLDYIVVSKGYLFLSLAILSQFGFLIFQAAATYWLAIAIQIPKISSGLLIGVYTGISTLSAVFCILASKAFFYGFINSIFKAPMLFFDSTPVGRILTRASSDLSILDFDLPLSIGFVAAGSIELVAAIGVIAFVTWEVLIVAILVMIAVTYIQRYYLASARELKRINGTTKAPVMNYAAETSIGVVTIRAFNMVDGFFKNYLKLVDTDATLFFLCNAATEWLILRIEALQNMTIFASVFILILLPKGYVPPGLAGLSLSYAFSITSTQVFWSRWHCNLSNYMISVERIKQFMCIPSGPPATIDDKMPSPSWPSAGRIELQELKIRYRPNAPLVLKGITCTFKEGTRVGVVGRTGSGKSTLIGALFRLVEPAEGKIFIDGLDICSIGLKDLRMKLSIIPQEPTLFRGSVRTNLDPLGLYTDGEIWKALEKCQLKATISSLPNTLDSSVSDEGENWSVGQRQLFCLGRVLLKRKRILVLDEATAPIDSATDAILQRIIRQEFSECTVIKVAHRVPTVIDSDMVMVLSYGKLIEYDEPARLMGIESGFSKLVAEHWSSCRKGSSQAFSSYQ</sequence>
<dbReference type="Gene3D" id="3.40.50.300">
    <property type="entry name" value="P-loop containing nucleotide triphosphate hydrolases"/>
    <property type="match status" value="2"/>
</dbReference>
<comment type="similarity">
    <text evidence="2">Belongs to the ABC transporter superfamily. ABCC family. Conjugate transporter (TC 3.A.1.208) subfamily.</text>
</comment>
<dbReference type="SMART" id="SM00382">
    <property type="entry name" value="AAA"/>
    <property type="match status" value="2"/>
</dbReference>
<dbReference type="InterPro" id="IPR044726">
    <property type="entry name" value="ABCC_6TM_D2"/>
</dbReference>
<dbReference type="PROSITE" id="PS50893">
    <property type="entry name" value="ABC_TRANSPORTER_2"/>
    <property type="match status" value="2"/>
</dbReference>
<comment type="catalytic activity">
    <reaction evidence="12">
        <text>ATP + H2O + xenobioticSide 1 = ADP + phosphate + xenobioticSide 2.</text>
        <dbReference type="EC" id="7.6.2.2"/>
    </reaction>
</comment>